<dbReference type="Gene3D" id="3.30.70.870">
    <property type="entry name" value="Elongation Factor G (Translational Gtpase), domain 3"/>
    <property type="match status" value="1"/>
</dbReference>
<dbReference type="KEGG" id="fes:HER31_15195"/>
<dbReference type="Gene3D" id="3.30.230.10">
    <property type="match status" value="1"/>
</dbReference>
<dbReference type="AlphaFoldDB" id="A0A6H1UH31"/>
<evidence type="ECO:0000313" key="9">
    <source>
        <dbReference type="EMBL" id="QIZ78128.1"/>
    </source>
</evidence>
<dbReference type="Pfam" id="PF22042">
    <property type="entry name" value="EF-G_D2"/>
    <property type="match status" value="1"/>
</dbReference>
<dbReference type="PANTHER" id="PTHR43261:SF6">
    <property type="entry name" value="ELONGATION FACTOR G-LIKE PROTEIN"/>
    <property type="match status" value="1"/>
</dbReference>
<dbReference type="Proteomes" id="UP000501602">
    <property type="component" value="Chromosome"/>
</dbReference>
<dbReference type="SUPFAM" id="SSF54980">
    <property type="entry name" value="EF-G C-terminal domain-like"/>
    <property type="match status" value="2"/>
</dbReference>
<dbReference type="GO" id="GO:0003746">
    <property type="term" value="F:translation elongation factor activity"/>
    <property type="evidence" value="ECO:0007669"/>
    <property type="project" value="UniProtKB-KW"/>
</dbReference>
<dbReference type="Pfam" id="PF00679">
    <property type="entry name" value="EFG_C"/>
    <property type="match status" value="1"/>
</dbReference>
<dbReference type="SUPFAM" id="SSF54211">
    <property type="entry name" value="Ribosomal protein S5 domain 2-like"/>
    <property type="match status" value="1"/>
</dbReference>
<dbReference type="InterPro" id="IPR041095">
    <property type="entry name" value="EFG_II"/>
</dbReference>
<keyword evidence="4" id="KW-0648">Protein biosynthesis</keyword>
<dbReference type="NCBIfam" id="NF009381">
    <property type="entry name" value="PRK12740.1-5"/>
    <property type="match status" value="1"/>
</dbReference>
<evidence type="ECO:0000256" key="2">
    <source>
        <dbReference type="ARBA" id="ARBA00022741"/>
    </source>
</evidence>
<keyword evidence="10" id="KW-1185">Reference proteome</keyword>
<accession>A0A6H1UH31</accession>
<evidence type="ECO:0000256" key="1">
    <source>
        <dbReference type="ARBA" id="ARBA00017872"/>
    </source>
</evidence>
<name>A0A6H1UH31_9GAMM</name>
<evidence type="ECO:0000256" key="3">
    <source>
        <dbReference type="ARBA" id="ARBA00022768"/>
    </source>
</evidence>
<dbReference type="InterPro" id="IPR000795">
    <property type="entry name" value="T_Tr_GTP-bd_dom"/>
</dbReference>
<dbReference type="InterPro" id="IPR020568">
    <property type="entry name" value="Ribosomal_Su5_D2-typ_SF"/>
</dbReference>
<dbReference type="NCBIfam" id="NF009891">
    <property type="entry name" value="PRK13351.1-1"/>
    <property type="match status" value="1"/>
</dbReference>
<dbReference type="GO" id="GO:0003924">
    <property type="term" value="F:GTPase activity"/>
    <property type="evidence" value="ECO:0007669"/>
    <property type="project" value="InterPro"/>
</dbReference>
<feature type="domain" description="Elongation factor EFG" evidence="7">
    <location>
        <begin position="582"/>
        <end position="670"/>
    </location>
</feature>
<dbReference type="Gene3D" id="3.30.70.240">
    <property type="match status" value="1"/>
</dbReference>
<dbReference type="SUPFAM" id="SSF52540">
    <property type="entry name" value="P-loop containing nucleoside triphosphate hydrolases"/>
    <property type="match status" value="1"/>
</dbReference>
<dbReference type="SMART" id="SM00838">
    <property type="entry name" value="EFG_C"/>
    <property type="match status" value="1"/>
</dbReference>
<organism evidence="9 10">
    <name type="scientific">Ferrimonas lipolytica</name>
    <dbReference type="NCBI Taxonomy" id="2724191"/>
    <lineage>
        <taxon>Bacteria</taxon>
        <taxon>Pseudomonadati</taxon>
        <taxon>Pseudomonadota</taxon>
        <taxon>Gammaproteobacteria</taxon>
        <taxon>Alteromonadales</taxon>
        <taxon>Ferrimonadaceae</taxon>
        <taxon>Ferrimonas</taxon>
    </lineage>
</organism>
<dbReference type="InterPro" id="IPR035649">
    <property type="entry name" value="EFG_V"/>
</dbReference>
<dbReference type="InterPro" id="IPR047872">
    <property type="entry name" value="EFG_IV"/>
</dbReference>
<evidence type="ECO:0000259" key="8">
    <source>
        <dbReference type="SMART" id="SM00889"/>
    </source>
</evidence>
<dbReference type="InterPro" id="IPR014721">
    <property type="entry name" value="Ribsml_uS5_D2-typ_fold_subgr"/>
</dbReference>
<dbReference type="Gene3D" id="2.40.30.10">
    <property type="entry name" value="Translation factors"/>
    <property type="match status" value="1"/>
</dbReference>
<dbReference type="Pfam" id="PF00009">
    <property type="entry name" value="GTP_EFTU"/>
    <property type="match status" value="1"/>
</dbReference>
<evidence type="ECO:0000256" key="6">
    <source>
        <dbReference type="ARBA" id="ARBA00024731"/>
    </source>
</evidence>
<dbReference type="InterPro" id="IPR035647">
    <property type="entry name" value="EFG_III/V"/>
</dbReference>
<dbReference type="InterPro" id="IPR027417">
    <property type="entry name" value="P-loop_NTPase"/>
</dbReference>
<dbReference type="InterPro" id="IPR000640">
    <property type="entry name" value="EFG_V-like"/>
</dbReference>
<dbReference type="GO" id="GO:0032790">
    <property type="term" value="P:ribosome disassembly"/>
    <property type="evidence" value="ECO:0007669"/>
    <property type="project" value="TreeGrafter"/>
</dbReference>
<dbReference type="EMBL" id="CP051180">
    <property type="protein sequence ID" value="QIZ78128.1"/>
    <property type="molecule type" value="Genomic_DNA"/>
</dbReference>
<keyword evidence="5" id="KW-0342">GTP-binding</keyword>
<dbReference type="InterPro" id="IPR009000">
    <property type="entry name" value="Transl_B-barrel_sf"/>
</dbReference>
<dbReference type="CDD" id="cd01434">
    <property type="entry name" value="EFG_mtEFG1_IV"/>
    <property type="match status" value="1"/>
</dbReference>
<dbReference type="PANTHER" id="PTHR43261">
    <property type="entry name" value="TRANSLATION ELONGATION FACTOR G-RELATED"/>
    <property type="match status" value="1"/>
</dbReference>
<comment type="function">
    <text evidence="6">Catalyzes the GTP-dependent ribosomal translocation step during translation elongation. During this step, the ribosome changes from the pre-translocational (PRE) to the post-translocational (POST) state as the newly formed A-site-bound peptidyl-tRNA and P-site-bound deacylated tRNA move to the P and E sites, respectively. Catalyzes the coordinated movement of the two tRNA molecules, the mRNA and conformational changes in the ribosome.</text>
</comment>
<protein>
    <recommendedName>
        <fullName evidence="1">Elongation factor G</fullName>
    </recommendedName>
</protein>
<dbReference type="InterPro" id="IPR005517">
    <property type="entry name" value="Transl_elong_EFG/EF2_IV"/>
</dbReference>
<keyword evidence="2" id="KW-0547">Nucleotide-binding</keyword>
<dbReference type="SMART" id="SM00889">
    <property type="entry name" value="EFG_IV"/>
    <property type="match status" value="1"/>
</dbReference>
<evidence type="ECO:0000256" key="4">
    <source>
        <dbReference type="ARBA" id="ARBA00022917"/>
    </source>
</evidence>
<sequence>MPAKRTEQIRNIALLGHAGSGKSSLIEALLFRAKEIPSKGRVADGTNHADFTPQEIQHHHSLEPSLLSVDYQQQHINFIDSPGLPDLFGRAQLTLPAAESVMLVINANRGIEQITRRAFQEARHHGKAVLIVVNQISNNLPALEMLLEQIQEQFGHGCLPVNIPNVDGSSVLDCYFTPQQDDIPLFGDVKDCHDALVDVVVEQDEALMELYLEQEESVTPAQLHAPLEAALRQGELVPVCFTDAEAQVGIGHLLNVLCQAMPNPLEGSDAEFVNANDKSISISAEPDAHLLANVFKVTIDPYVGKLGVFRIHQGRMFNGQKIFVGAGRKPVKVTHLFKLQGGEQIAVNEALPGDICALAKVDNLMVGAILHDHHEEDEFRMLAPELPQPLFGLAVAPKKRGDEQKLAEALQKLVTEDPSLHIHHAKTENQTVLQGLGDTHVQIALEKAQQLFNVDMTTETPAIAYRETICGNGVSRYRHKKQSGGAGQFGEVELRVETLPRGSGFQFASEVVGGAIPSQFIPAIEKGVREAMTEGVLAGFTMQDLRVVVMDGKHHPVDSKEIAFFTAGKKAFLEAVQMAQPALLEPIVDLHVVVAQDKVGDITGDLSAHRAMVCGTVAVANNQVDISAEAPLAELDDYAVRLKAMTGGEGEMSMEFARYEVAPELVTERLISH</sequence>
<keyword evidence="3 9" id="KW-0251">Elongation factor</keyword>
<dbReference type="GO" id="GO:0097216">
    <property type="term" value="F:guanosine tetraphosphate binding"/>
    <property type="evidence" value="ECO:0007669"/>
    <property type="project" value="UniProtKB-ARBA"/>
</dbReference>
<dbReference type="Pfam" id="PF03764">
    <property type="entry name" value="EFG_IV"/>
    <property type="match status" value="1"/>
</dbReference>
<evidence type="ECO:0000313" key="10">
    <source>
        <dbReference type="Proteomes" id="UP000501602"/>
    </source>
</evidence>
<proteinExistence type="predicted"/>
<reference evidence="9 10" key="1">
    <citation type="submission" date="2020-04" db="EMBL/GenBank/DDBJ databases">
        <title>Ferrimonas sp. S7 isolated from sea water.</title>
        <authorList>
            <person name="Bae S.S."/>
            <person name="Baek K."/>
        </authorList>
    </citation>
    <scope>NUCLEOTIDE SEQUENCE [LARGE SCALE GENOMIC DNA]</scope>
    <source>
        <strain evidence="9 10">S7</strain>
    </source>
</reference>
<dbReference type="RefSeq" id="WP_168661794.1">
    <property type="nucleotide sequence ID" value="NZ_CP051180.1"/>
</dbReference>
<dbReference type="SUPFAM" id="SSF50447">
    <property type="entry name" value="Translation proteins"/>
    <property type="match status" value="1"/>
</dbReference>
<dbReference type="CDD" id="cd03713">
    <property type="entry name" value="EFG_mtEFG_C"/>
    <property type="match status" value="1"/>
</dbReference>
<dbReference type="FunFam" id="3.30.230.10:FF:000003">
    <property type="entry name" value="Elongation factor G"/>
    <property type="match status" value="1"/>
</dbReference>
<dbReference type="Pfam" id="PF14492">
    <property type="entry name" value="EFG_III"/>
    <property type="match status" value="1"/>
</dbReference>
<dbReference type="Gene3D" id="3.40.50.300">
    <property type="entry name" value="P-loop containing nucleotide triphosphate hydrolases"/>
    <property type="match status" value="1"/>
</dbReference>
<dbReference type="InterPro" id="IPR053905">
    <property type="entry name" value="EF-G-like_DII"/>
</dbReference>
<gene>
    <name evidence="9" type="ORF">HER31_15195</name>
</gene>
<evidence type="ECO:0000256" key="5">
    <source>
        <dbReference type="ARBA" id="ARBA00023134"/>
    </source>
</evidence>
<evidence type="ECO:0000259" key="7">
    <source>
        <dbReference type="SMART" id="SM00838"/>
    </source>
</evidence>
<dbReference type="GO" id="GO:0005525">
    <property type="term" value="F:GTP binding"/>
    <property type="evidence" value="ECO:0007669"/>
    <property type="project" value="UniProtKB-KW"/>
</dbReference>
<feature type="domain" description="Translation elongation factor EFG/EF2" evidence="8">
    <location>
        <begin position="462"/>
        <end position="580"/>
    </location>
</feature>